<accession>K3YKS4</accession>
<reference evidence="2" key="1">
    <citation type="journal article" date="2012" name="Nat. Biotechnol.">
        <title>Reference genome sequence of the model plant Setaria.</title>
        <authorList>
            <person name="Bennetzen J.L."/>
            <person name="Schmutz J."/>
            <person name="Wang H."/>
            <person name="Percifield R."/>
            <person name="Hawkins J."/>
            <person name="Pontaroli A.C."/>
            <person name="Estep M."/>
            <person name="Feng L."/>
            <person name="Vaughn J.N."/>
            <person name="Grimwood J."/>
            <person name="Jenkins J."/>
            <person name="Barry K."/>
            <person name="Lindquist E."/>
            <person name="Hellsten U."/>
            <person name="Deshpande S."/>
            <person name="Wang X."/>
            <person name="Wu X."/>
            <person name="Mitros T."/>
            <person name="Triplett J."/>
            <person name="Yang X."/>
            <person name="Ye C.Y."/>
            <person name="Mauro-Herrera M."/>
            <person name="Wang L."/>
            <person name="Li P."/>
            <person name="Sharma M."/>
            <person name="Sharma R."/>
            <person name="Ronald P.C."/>
            <person name="Panaud O."/>
            <person name="Kellogg E.A."/>
            <person name="Brutnell T.P."/>
            <person name="Doust A.N."/>
            <person name="Tuskan G.A."/>
            <person name="Rokhsar D."/>
            <person name="Devos K.M."/>
        </authorList>
    </citation>
    <scope>NUCLEOTIDE SEQUENCE [LARGE SCALE GENOMIC DNA]</scope>
    <source>
        <strain evidence="2">cv. Yugu1</strain>
    </source>
</reference>
<sequence length="49" mass="5278">MVSVSKSAPTAYGNAYISQLCVLTAFQLQVVKPKDHFSLGYPFSNSNPA</sequence>
<name>K3YKS4_SETIT</name>
<dbReference type="EMBL" id="AGNK02003870">
    <property type="status" value="NOT_ANNOTATED_CDS"/>
    <property type="molecule type" value="Genomic_DNA"/>
</dbReference>
<dbReference type="EnsemblPlants" id="KQL01898">
    <property type="protein sequence ID" value="KQL01898"/>
    <property type="gene ID" value="SETIT_014843mg"/>
</dbReference>
<dbReference type="InParanoid" id="K3YKS4"/>
<evidence type="ECO:0000313" key="2">
    <source>
        <dbReference type="Proteomes" id="UP000004995"/>
    </source>
</evidence>
<dbReference type="AlphaFoldDB" id="K3YKS4"/>
<dbReference type="Proteomes" id="UP000004995">
    <property type="component" value="Unassembled WGS sequence"/>
</dbReference>
<dbReference type="HOGENOM" id="CLU_3145337_0_0_1"/>
<evidence type="ECO:0000313" key="1">
    <source>
        <dbReference type="EnsemblPlants" id="KQL01898"/>
    </source>
</evidence>
<dbReference type="Gramene" id="KQL01898">
    <property type="protein sequence ID" value="KQL01898"/>
    <property type="gene ID" value="SETIT_014843mg"/>
</dbReference>
<reference evidence="1" key="2">
    <citation type="submission" date="2018-08" db="UniProtKB">
        <authorList>
            <consortium name="EnsemblPlants"/>
        </authorList>
    </citation>
    <scope>IDENTIFICATION</scope>
    <source>
        <strain evidence="1">Yugu1</strain>
    </source>
</reference>
<proteinExistence type="predicted"/>
<protein>
    <submittedName>
        <fullName evidence="1">Uncharacterized protein</fullName>
    </submittedName>
</protein>
<keyword evidence="2" id="KW-1185">Reference proteome</keyword>
<organism evidence="1 2">
    <name type="scientific">Setaria italica</name>
    <name type="common">Foxtail millet</name>
    <name type="synonym">Panicum italicum</name>
    <dbReference type="NCBI Taxonomy" id="4555"/>
    <lineage>
        <taxon>Eukaryota</taxon>
        <taxon>Viridiplantae</taxon>
        <taxon>Streptophyta</taxon>
        <taxon>Embryophyta</taxon>
        <taxon>Tracheophyta</taxon>
        <taxon>Spermatophyta</taxon>
        <taxon>Magnoliopsida</taxon>
        <taxon>Liliopsida</taxon>
        <taxon>Poales</taxon>
        <taxon>Poaceae</taxon>
        <taxon>PACMAD clade</taxon>
        <taxon>Panicoideae</taxon>
        <taxon>Panicodae</taxon>
        <taxon>Paniceae</taxon>
        <taxon>Cenchrinae</taxon>
        <taxon>Setaria</taxon>
    </lineage>
</organism>